<organism evidence="1 2">
    <name type="scientific">Streptomyces lavendulae subsp. lavendulae</name>
    <dbReference type="NCBI Taxonomy" id="58340"/>
    <lineage>
        <taxon>Bacteria</taxon>
        <taxon>Bacillati</taxon>
        <taxon>Actinomycetota</taxon>
        <taxon>Actinomycetes</taxon>
        <taxon>Kitasatosporales</taxon>
        <taxon>Streptomycetaceae</taxon>
        <taxon>Streptomyces</taxon>
    </lineage>
</organism>
<reference evidence="1 2" key="1">
    <citation type="submission" date="2017-11" db="EMBL/GenBank/DDBJ databases">
        <title>Complete genome sequence of Streptomyces lavendulae subsp. lavendulae CCM 3239 (formerly 'Streptomyces aureofaciens CCM 3239'), the producer of the angucycline-type antibiotic auricin.</title>
        <authorList>
            <person name="Busche T."/>
            <person name="Novakova R."/>
            <person name="Al'Dilaimi A."/>
            <person name="Homerova D."/>
            <person name="Feckova L."/>
            <person name="Rezuchova B."/>
            <person name="Mingyar E."/>
            <person name="Csolleiova D."/>
            <person name="Bekeova C."/>
            <person name="Winkler A."/>
            <person name="Sevcikova B."/>
            <person name="Kalinowski J."/>
            <person name="Kormanec J."/>
            <person name="Ruckert C."/>
        </authorList>
    </citation>
    <scope>NUCLEOTIDE SEQUENCE [LARGE SCALE GENOMIC DNA]</scope>
    <source>
        <strain evidence="1 2">CCM 3239</strain>
    </source>
</reference>
<keyword evidence="2" id="KW-1185">Reference proteome</keyword>
<accession>A0A2K8PKU5</accession>
<dbReference type="RefSeq" id="WP_051841291.1">
    <property type="nucleotide sequence ID" value="NZ_CP024985.1"/>
</dbReference>
<evidence type="ECO:0000313" key="2">
    <source>
        <dbReference type="Proteomes" id="UP000231791"/>
    </source>
</evidence>
<protein>
    <submittedName>
        <fullName evidence="1">Uncharacterized protein</fullName>
    </submittedName>
</protein>
<dbReference type="GeneID" id="49386563"/>
<dbReference type="OrthoDB" id="3540409at2"/>
<sequence length="141" mass="15504">MPRRNPARVTGNAPAHTRPADRRRAVPGLSGRTAAEIARLERRPSWPGPVFEAWRRWHALAHGPGPWVMYAVDEICPCCDPFPGAPVRAVLEAACRALRPRAARELRAVLAPLDARFLARTLPDPSAPPGTPWWASRLNSA</sequence>
<gene>
    <name evidence="1" type="ORF">SLAV_27795</name>
</gene>
<evidence type="ECO:0000313" key="1">
    <source>
        <dbReference type="EMBL" id="ATZ27349.1"/>
    </source>
</evidence>
<dbReference type="Proteomes" id="UP000231791">
    <property type="component" value="Chromosome"/>
</dbReference>
<dbReference type="AlphaFoldDB" id="A0A2K8PKU5"/>
<name>A0A2K8PKU5_STRLA</name>
<proteinExistence type="predicted"/>
<dbReference type="KEGG" id="slx:SLAV_27795"/>
<dbReference type="EMBL" id="CP024985">
    <property type="protein sequence ID" value="ATZ27349.1"/>
    <property type="molecule type" value="Genomic_DNA"/>
</dbReference>